<evidence type="ECO:0000313" key="2">
    <source>
        <dbReference type="Proteomes" id="UP000230423"/>
    </source>
</evidence>
<keyword evidence="2" id="KW-1185">Reference proteome</keyword>
<evidence type="ECO:0000313" key="1">
    <source>
        <dbReference type="EMBL" id="PIO62564.1"/>
    </source>
</evidence>
<dbReference type="AlphaFoldDB" id="A0A2G9TX61"/>
<protein>
    <submittedName>
        <fullName evidence="1">Uncharacterized protein</fullName>
    </submittedName>
</protein>
<name>A0A2G9TX61_TELCI</name>
<accession>A0A2G9TX61</accession>
<gene>
    <name evidence="1" type="ORF">TELCIR_15872</name>
</gene>
<proteinExistence type="predicted"/>
<dbReference type="EMBL" id="KZ351947">
    <property type="protein sequence ID" value="PIO62564.1"/>
    <property type="molecule type" value="Genomic_DNA"/>
</dbReference>
<sequence>MFARIKRSVDRTSRQVSVCDDQSTNAKIKYCMEWGKRDRCLARAFHQCAQMYKKDKCREQMAKNVDAILRNSNGPMNTGAHSLYEHLTAKKDDDDIKAASCQRLIYLTDKGQESLRMKGGNRKKQIFSNGIRRKFEKIANRAINPSLDALSFESEVCHSARFSNIMDATDC</sequence>
<reference evidence="1 2" key="1">
    <citation type="submission" date="2015-09" db="EMBL/GenBank/DDBJ databases">
        <title>Draft genome of the parasitic nematode Teladorsagia circumcincta isolate WARC Sus (inbred).</title>
        <authorList>
            <person name="Mitreva M."/>
        </authorList>
    </citation>
    <scope>NUCLEOTIDE SEQUENCE [LARGE SCALE GENOMIC DNA]</scope>
    <source>
        <strain evidence="1 2">S</strain>
    </source>
</reference>
<dbReference type="Proteomes" id="UP000230423">
    <property type="component" value="Unassembled WGS sequence"/>
</dbReference>
<organism evidence="1 2">
    <name type="scientific">Teladorsagia circumcincta</name>
    <name type="common">Brown stomach worm</name>
    <name type="synonym">Ostertagia circumcincta</name>
    <dbReference type="NCBI Taxonomy" id="45464"/>
    <lineage>
        <taxon>Eukaryota</taxon>
        <taxon>Metazoa</taxon>
        <taxon>Ecdysozoa</taxon>
        <taxon>Nematoda</taxon>
        <taxon>Chromadorea</taxon>
        <taxon>Rhabditida</taxon>
        <taxon>Rhabditina</taxon>
        <taxon>Rhabditomorpha</taxon>
        <taxon>Strongyloidea</taxon>
        <taxon>Trichostrongylidae</taxon>
        <taxon>Teladorsagia</taxon>
    </lineage>
</organism>